<dbReference type="AlphaFoldDB" id="A0A0B2QQI4"/>
<dbReference type="InterPro" id="IPR037176">
    <property type="entry name" value="Osmotin/thaumatin-like_sf"/>
</dbReference>
<dbReference type="Proteomes" id="UP000053555">
    <property type="component" value="Unassembled WGS sequence"/>
</dbReference>
<dbReference type="PRINTS" id="PR00347">
    <property type="entry name" value="THAUMATIN"/>
</dbReference>
<dbReference type="SUPFAM" id="SSF49870">
    <property type="entry name" value="Osmotin, thaumatin-like protein"/>
    <property type="match status" value="1"/>
</dbReference>
<organism evidence="3">
    <name type="scientific">Glycine soja</name>
    <name type="common">Wild soybean</name>
    <dbReference type="NCBI Taxonomy" id="3848"/>
    <lineage>
        <taxon>Eukaryota</taxon>
        <taxon>Viridiplantae</taxon>
        <taxon>Streptophyta</taxon>
        <taxon>Embryophyta</taxon>
        <taxon>Tracheophyta</taxon>
        <taxon>Spermatophyta</taxon>
        <taxon>Magnoliopsida</taxon>
        <taxon>eudicotyledons</taxon>
        <taxon>Gunneridae</taxon>
        <taxon>Pentapetalae</taxon>
        <taxon>rosids</taxon>
        <taxon>fabids</taxon>
        <taxon>Fabales</taxon>
        <taxon>Fabaceae</taxon>
        <taxon>Papilionoideae</taxon>
        <taxon>50 kb inversion clade</taxon>
        <taxon>NPAAA clade</taxon>
        <taxon>indigoferoid/millettioid clade</taxon>
        <taxon>Phaseoleae</taxon>
        <taxon>Glycine</taxon>
        <taxon>Glycine subgen. Soja</taxon>
    </lineage>
</organism>
<dbReference type="EMBL" id="KN656132">
    <property type="protein sequence ID" value="KHN23670.1"/>
    <property type="molecule type" value="Genomic_DNA"/>
</dbReference>
<dbReference type="InterPro" id="IPR001938">
    <property type="entry name" value="Thaumatin"/>
</dbReference>
<comment type="similarity">
    <text evidence="1">Belongs to the thaumatin family.</text>
</comment>
<reference evidence="3" key="1">
    <citation type="submission" date="2014-07" db="EMBL/GenBank/DDBJ databases">
        <title>Identification of a novel salt tolerance gene in wild soybean by whole-genome sequencing.</title>
        <authorList>
            <person name="Lam H.-M."/>
            <person name="Qi X."/>
            <person name="Li M.-W."/>
            <person name="Liu X."/>
            <person name="Xie M."/>
            <person name="Ni M."/>
            <person name="Xu X."/>
        </authorList>
    </citation>
    <scope>NUCLEOTIDE SEQUENCE [LARGE SCALE GENOMIC DNA]</scope>
    <source>
        <tissue evidence="3">Root</tissue>
    </source>
</reference>
<evidence type="ECO:0000256" key="1">
    <source>
        <dbReference type="ARBA" id="ARBA00010607"/>
    </source>
</evidence>
<feature type="signal peptide" evidence="2">
    <location>
        <begin position="1"/>
        <end position="21"/>
    </location>
</feature>
<dbReference type="PROSITE" id="PS51367">
    <property type="entry name" value="THAUMATIN_2"/>
    <property type="match status" value="1"/>
</dbReference>
<dbReference type="Gene3D" id="2.60.110.10">
    <property type="entry name" value="Thaumatin"/>
    <property type="match status" value="1"/>
</dbReference>
<feature type="chain" id="PRO_5002076311" evidence="2">
    <location>
        <begin position="22"/>
        <end position="70"/>
    </location>
</feature>
<keyword evidence="2" id="KW-0732">Signal</keyword>
<accession>A0A0B2QQI4</accession>
<name>A0A0B2QQI4_GLYSO</name>
<evidence type="ECO:0000313" key="3">
    <source>
        <dbReference type="EMBL" id="KHN23670.1"/>
    </source>
</evidence>
<proteinExistence type="inferred from homology"/>
<sequence length="70" mass="7627">MTLTKALFFVTALCCTSAAYAARFDITNRCSYPVWAAAVPGGGRRLNSGQSWALDVPAGTRFGPRWMPDR</sequence>
<gene>
    <name evidence="3" type="ORF">glysoja_039121</name>
</gene>
<evidence type="ECO:0000256" key="2">
    <source>
        <dbReference type="SAM" id="SignalP"/>
    </source>
</evidence>
<protein>
    <submittedName>
        <fullName evidence="3">Osmotin-like protein OSM34</fullName>
    </submittedName>
</protein>